<dbReference type="Gene3D" id="3.30.70.120">
    <property type="match status" value="1"/>
</dbReference>
<dbReference type="InterPro" id="IPR017918">
    <property type="entry name" value="N-reg_PII_CS"/>
</dbReference>
<dbReference type="SUPFAM" id="SSF54913">
    <property type="entry name" value="GlnB-like"/>
    <property type="match status" value="1"/>
</dbReference>
<sequence length="133" mass="14281">MKEVMAILRMNKINATKAALVAAGFPSFTASRVMGRGRKALDEDMVKAMNDDGPLESSEVLPLLAHGPRLLPKRMISLIVPDDKVATVVETVINSNSTKNPGDGKIFVMPIDDVCRVRTGETGNAAIDEMTGK</sequence>
<dbReference type="GO" id="GO:0005829">
    <property type="term" value="C:cytosol"/>
    <property type="evidence" value="ECO:0007669"/>
    <property type="project" value="TreeGrafter"/>
</dbReference>
<dbReference type="PROSITE" id="PS00638">
    <property type="entry name" value="PII_GLNB_CTER"/>
    <property type="match status" value="1"/>
</dbReference>
<dbReference type="PANTHER" id="PTHR30115:SF11">
    <property type="entry name" value="NITROGEN REGULATORY PROTEIN P-II HOMOLOG"/>
    <property type="match status" value="1"/>
</dbReference>
<dbReference type="PRINTS" id="PR00340">
    <property type="entry name" value="PIIGLNB"/>
</dbReference>
<dbReference type="Pfam" id="PF00543">
    <property type="entry name" value="P-II"/>
    <property type="match status" value="1"/>
</dbReference>
<dbReference type="SMART" id="SM00938">
    <property type="entry name" value="P-II"/>
    <property type="match status" value="1"/>
</dbReference>
<dbReference type="GO" id="GO:0006808">
    <property type="term" value="P:regulation of nitrogen utilization"/>
    <property type="evidence" value="ECO:0007669"/>
    <property type="project" value="InterPro"/>
</dbReference>
<name>A0A3B0VDF0_9ZZZZ</name>
<dbReference type="EMBL" id="UOEX01000164">
    <property type="protein sequence ID" value="VAW36287.1"/>
    <property type="molecule type" value="Genomic_DNA"/>
</dbReference>
<dbReference type="InterPro" id="IPR002187">
    <property type="entry name" value="N-reg_PII"/>
</dbReference>
<dbReference type="PANTHER" id="PTHR30115">
    <property type="entry name" value="NITROGEN REGULATORY PROTEIN P-II"/>
    <property type="match status" value="1"/>
</dbReference>
<dbReference type="GO" id="GO:0005524">
    <property type="term" value="F:ATP binding"/>
    <property type="evidence" value="ECO:0007669"/>
    <property type="project" value="TreeGrafter"/>
</dbReference>
<accession>A0A3B0VDF0</accession>
<proteinExistence type="predicted"/>
<protein>
    <submittedName>
        <fullName evidence="1">Nitrogen regulatory protein P-II</fullName>
    </submittedName>
</protein>
<dbReference type="InterPro" id="IPR011322">
    <property type="entry name" value="N-reg_PII-like_a/b"/>
</dbReference>
<evidence type="ECO:0000313" key="1">
    <source>
        <dbReference type="EMBL" id="VAW36287.1"/>
    </source>
</evidence>
<dbReference type="PROSITE" id="PS51343">
    <property type="entry name" value="PII_GLNB_DOM"/>
    <property type="match status" value="1"/>
</dbReference>
<organism evidence="1">
    <name type="scientific">hydrothermal vent metagenome</name>
    <dbReference type="NCBI Taxonomy" id="652676"/>
    <lineage>
        <taxon>unclassified sequences</taxon>
        <taxon>metagenomes</taxon>
        <taxon>ecological metagenomes</taxon>
    </lineage>
</organism>
<dbReference type="AlphaFoldDB" id="A0A3B0VDF0"/>
<reference evidence="1" key="1">
    <citation type="submission" date="2018-06" db="EMBL/GenBank/DDBJ databases">
        <authorList>
            <person name="Zhirakovskaya E."/>
        </authorList>
    </citation>
    <scope>NUCLEOTIDE SEQUENCE</scope>
</reference>
<dbReference type="GO" id="GO:0030234">
    <property type="term" value="F:enzyme regulator activity"/>
    <property type="evidence" value="ECO:0007669"/>
    <property type="project" value="InterPro"/>
</dbReference>
<gene>
    <name evidence="1" type="ORF">MNBD_DELTA03-1090</name>
</gene>
<dbReference type="InterPro" id="IPR015867">
    <property type="entry name" value="N-reg_PII/ATP_PRibTrfase_C"/>
</dbReference>